<dbReference type="EnsemblProtists" id="HpaT808247">
    <property type="protein sequence ID" value="HpaP808247"/>
    <property type="gene ID" value="HpaG808247"/>
</dbReference>
<organism evidence="1 2">
    <name type="scientific">Hyaloperonospora arabidopsidis (strain Emoy2)</name>
    <name type="common">Downy mildew agent</name>
    <name type="synonym">Peronospora arabidopsidis</name>
    <dbReference type="NCBI Taxonomy" id="559515"/>
    <lineage>
        <taxon>Eukaryota</taxon>
        <taxon>Sar</taxon>
        <taxon>Stramenopiles</taxon>
        <taxon>Oomycota</taxon>
        <taxon>Peronosporomycetes</taxon>
        <taxon>Peronosporales</taxon>
        <taxon>Peronosporaceae</taxon>
        <taxon>Hyaloperonospora</taxon>
    </lineage>
</organism>
<reference evidence="2" key="1">
    <citation type="journal article" date="2010" name="Science">
        <title>Signatures of adaptation to obligate biotrophy in the Hyaloperonospora arabidopsidis genome.</title>
        <authorList>
            <person name="Baxter L."/>
            <person name="Tripathy S."/>
            <person name="Ishaque N."/>
            <person name="Boot N."/>
            <person name="Cabral A."/>
            <person name="Kemen E."/>
            <person name="Thines M."/>
            <person name="Ah-Fong A."/>
            <person name="Anderson R."/>
            <person name="Badejoko W."/>
            <person name="Bittner-Eddy P."/>
            <person name="Boore J.L."/>
            <person name="Chibucos M.C."/>
            <person name="Coates M."/>
            <person name="Dehal P."/>
            <person name="Delehaunty K."/>
            <person name="Dong S."/>
            <person name="Downton P."/>
            <person name="Dumas B."/>
            <person name="Fabro G."/>
            <person name="Fronick C."/>
            <person name="Fuerstenberg S.I."/>
            <person name="Fulton L."/>
            <person name="Gaulin E."/>
            <person name="Govers F."/>
            <person name="Hughes L."/>
            <person name="Humphray S."/>
            <person name="Jiang R.H."/>
            <person name="Judelson H."/>
            <person name="Kamoun S."/>
            <person name="Kyung K."/>
            <person name="Meijer H."/>
            <person name="Minx P."/>
            <person name="Morris P."/>
            <person name="Nelson J."/>
            <person name="Phuntumart V."/>
            <person name="Qutob D."/>
            <person name="Rehmany A."/>
            <person name="Rougon-Cardoso A."/>
            <person name="Ryden P."/>
            <person name="Torto-Alalibo T."/>
            <person name="Studholme D."/>
            <person name="Wang Y."/>
            <person name="Win J."/>
            <person name="Wood J."/>
            <person name="Clifton S.W."/>
            <person name="Rogers J."/>
            <person name="Van den Ackerveken G."/>
            <person name="Jones J.D."/>
            <person name="McDowell J.M."/>
            <person name="Beynon J."/>
            <person name="Tyler B.M."/>
        </authorList>
    </citation>
    <scope>NUCLEOTIDE SEQUENCE [LARGE SCALE GENOMIC DNA]</scope>
    <source>
        <strain evidence="2">Emoy2</strain>
    </source>
</reference>
<protein>
    <submittedName>
        <fullName evidence="1">Uncharacterized protein</fullName>
    </submittedName>
</protein>
<dbReference type="HOGENOM" id="CLU_2763292_0_0_1"/>
<dbReference type="Proteomes" id="UP000011713">
    <property type="component" value="Unassembled WGS sequence"/>
</dbReference>
<evidence type="ECO:0000313" key="2">
    <source>
        <dbReference type="Proteomes" id="UP000011713"/>
    </source>
</evidence>
<dbReference type="EMBL" id="JH598500">
    <property type="status" value="NOT_ANNOTATED_CDS"/>
    <property type="molecule type" value="Genomic_DNA"/>
</dbReference>
<accession>M4BPA8</accession>
<name>M4BPA8_HYAAE</name>
<reference evidence="1" key="2">
    <citation type="submission" date="2015-06" db="UniProtKB">
        <authorList>
            <consortium name="EnsemblProtists"/>
        </authorList>
    </citation>
    <scope>IDENTIFICATION</scope>
    <source>
        <strain evidence="1">Emoy2</strain>
    </source>
</reference>
<evidence type="ECO:0000313" key="1">
    <source>
        <dbReference type="EnsemblProtists" id="HpaP808247"/>
    </source>
</evidence>
<dbReference type="VEuPathDB" id="FungiDB:HpaG808247"/>
<sequence length="70" mass="8433">MECRYTTETVTRYQIPTVNEYKALWCGAPYGDLDKPYNLWNDYRRKSKRDQAAYWYNTYALMTHVKLPAV</sequence>
<dbReference type="AlphaFoldDB" id="M4BPA8"/>
<proteinExistence type="predicted"/>
<keyword evidence="2" id="KW-1185">Reference proteome</keyword>
<dbReference type="InParanoid" id="M4BPA8"/>